<feature type="compositionally biased region" description="Basic and acidic residues" evidence="1">
    <location>
        <begin position="126"/>
        <end position="143"/>
    </location>
</feature>
<comment type="caution">
    <text evidence="2">The sequence shown here is derived from an EMBL/GenBank/DDBJ whole genome shotgun (WGS) entry which is preliminary data.</text>
</comment>
<feature type="compositionally biased region" description="Acidic residues" evidence="1">
    <location>
        <begin position="104"/>
        <end position="118"/>
    </location>
</feature>
<reference evidence="2" key="1">
    <citation type="submission" date="2019-12" db="EMBL/GenBank/DDBJ databases">
        <title>Genome sequencing and annotation of Brassica cretica.</title>
        <authorList>
            <person name="Studholme D.J."/>
            <person name="Sarris P."/>
        </authorList>
    </citation>
    <scope>NUCLEOTIDE SEQUENCE</scope>
    <source>
        <strain evidence="2">PFS-109/04</strain>
        <tissue evidence="2">Leaf</tissue>
    </source>
</reference>
<protein>
    <submittedName>
        <fullName evidence="2">Uncharacterized protein</fullName>
    </submittedName>
</protein>
<gene>
    <name evidence="2" type="ORF">F2Q69_00035938</name>
</gene>
<evidence type="ECO:0000313" key="2">
    <source>
        <dbReference type="EMBL" id="KAF3601527.1"/>
    </source>
</evidence>
<organism evidence="2 3">
    <name type="scientific">Brassica cretica</name>
    <name type="common">Mustard</name>
    <dbReference type="NCBI Taxonomy" id="69181"/>
    <lineage>
        <taxon>Eukaryota</taxon>
        <taxon>Viridiplantae</taxon>
        <taxon>Streptophyta</taxon>
        <taxon>Embryophyta</taxon>
        <taxon>Tracheophyta</taxon>
        <taxon>Spermatophyta</taxon>
        <taxon>Magnoliopsida</taxon>
        <taxon>eudicotyledons</taxon>
        <taxon>Gunneridae</taxon>
        <taxon>Pentapetalae</taxon>
        <taxon>rosids</taxon>
        <taxon>malvids</taxon>
        <taxon>Brassicales</taxon>
        <taxon>Brassicaceae</taxon>
        <taxon>Brassiceae</taxon>
        <taxon>Brassica</taxon>
    </lineage>
</organism>
<dbReference type="AlphaFoldDB" id="A0A8S9SL88"/>
<dbReference type="Proteomes" id="UP000712600">
    <property type="component" value="Unassembled WGS sequence"/>
</dbReference>
<proteinExistence type="predicted"/>
<evidence type="ECO:0000256" key="1">
    <source>
        <dbReference type="SAM" id="MobiDB-lite"/>
    </source>
</evidence>
<evidence type="ECO:0000313" key="3">
    <source>
        <dbReference type="Proteomes" id="UP000712600"/>
    </source>
</evidence>
<sequence>MEKVCVHEDEAIHGKQQTAITRKQMQHRKIWAYKTLKQLMMSRSPLTQRLSSCKEDPVVLAESKLQVAQGDTYTVADQEEDGLGVATEEAQGGVETDETQGGVETEETDCGVETEESEGGVTTPSRRAEWKQRTRRAESRQTEETECGVETEGGVATEKTKSPKKP</sequence>
<name>A0A8S9SL88_BRACR</name>
<dbReference type="EMBL" id="QGKX02000004">
    <property type="protein sequence ID" value="KAF3601527.1"/>
    <property type="molecule type" value="Genomic_DNA"/>
</dbReference>
<feature type="region of interest" description="Disordered" evidence="1">
    <location>
        <begin position="77"/>
        <end position="166"/>
    </location>
</feature>
<accession>A0A8S9SL88</accession>